<feature type="compositionally biased region" description="Acidic residues" evidence="1">
    <location>
        <begin position="1143"/>
        <end position="1154"/>
    </location>
</feature>
<comment type="caution">
    <text evidence="2">The sequence shown here is derived from an EMBL/GenBank/DDBJ whole genome shotgun (WGS) entry which is preliminary data.</text>
</comment>
<feature type="compositionally biased region" description="Pro residues" evidence="1">
    <location>
        <begin position="97"/>
        <end position="122"/>
    </location>
</feature>
<dbReference type="RefSeq" id="XP_043010822.1">
    <property type="nucleotide sequence ID" value="XM_043152736.1"/>
</dbReference>
<keyword evidence="3" id="KW-1185">Reference proteome</keyword>
<protein>
    <submittedName>
        <fullName evidence="2">Uncharacterized protein</fullName>
    </submittedName>
</protein>
<accession>A0A9P7UU03</accession>
<dbReference type="Pfam" id="PF18759">
    <property type="entry name" value="Plavaka"/>
    <property type="match status" value="1"/>
</dbReference>
<feature type="compositionally biased region" description="Acidic residues" evidence="1">
    <location>
        <begin position="1120"/>
        <end position="1130"/>
    </location>
</feature>
<name>A0A9P7UU03_9AGAR</name>
<feature type="region of interest" description="Disordered" evidence="1">
    <location>
        <begin position="1115"/>
        <end position="1200"/>
    </location>
</feature>
<dbReference type="Proteomes" id="UP001049176">
    <property type="component" value="Chromosome 4"/>
</dbReference>
<dbReference type="InterPro" id="IPR041078">
    <property type="entry name" value="Plavaka"/>
</dbReference>
<dbReference type="OrthoDB" id="2687259at2759"/>
<dbReference type="GeneID" id="66077028"/>
<feature type="compositionally biased region" description="Basic and acidic residues" evidence="1">
    <location>
        <begin position="1"/>
        <end position="36"/>
    </location>
</feature>
<evidence type="ECO:0000313" key="2">
    <source>
        <dbReference type="EMBL" id="KAG7094352.1"/>
    </source>
</evidence>
<sequence>MDRRILERKREKLRKEAEEAEYRVEEAEYRAEELDGHTPATPDVEHPAMSGPNDKAPPLPKISLGISRAGRSRFQPRRFLDFQPSLSQRIPSIIPREPTPPPSPPAEFEPLPLPSPSPPTAPEPTLVTTESDEFGLYRVYSTFPTAIPDEEVAIDDVFEGPRHRASTFEAKHPLSVFGLRDPDQEGLFAPFLNATVFRFMNWWYGPSNTKTVEGLDSLVHDIVLADDFNRDDLIGFRAKKELERMDNYTSTRSTLHASDGWIEGSVKLRLPTEKVEQSENEAPQFTVSNVFYRKPLEIIKSVLQSDAGKKFHWVPFKLLWQPTMPDPSSVTPSPPERIFSELYNSDAFIEEYERIQIKEYHDPRPKPTPIDPDTPTIENVIIALLWWSDSTHLASFGDASLWPLYLFFGNQSKYDRGKPTTFSAHHTAYIPSLPDDIQEFYQKAFGVPASGDTLTFLKRELMHAIWALILDDEFMHAYEHGILIQCIDGIIRRIFPRFFTYSADYPEKVLLAMIRSLGRCPCPRCLVEKDQIPELGTVRDRQRREHKARVDSADRRGIIERVRGWIFKGYAIGSEAVERLLQAKSYVPVRNIFSEKLSPFGFNFFEMFVPDLLHEFELGVWKATFTHLMRVLYAVGGDGIQELNARFRLVPTFGRDTIRRFSNNMSAMKKLAARDFEDMLQASLIPDFNDNILDLLYDLSTWHAYAKLRLHTSSSLDDMDIATTHLGRSLRKFRRDVCSAYITKELPKETAACGRRKAALASNVSQKRKRASGTVSVKQKSFNLSTYKVHALGDYVSTIRSFGTTDSYTTQVGELEHRRVKRFYRRTNKAKFVTQVAKHERREALLRKIETRVEKHSTSKSSREDPPDISPKTHHLISQNTADWFDVRRWTRENKDDVAVKDFLPKLKNHLLSTLLETRDKVFSSEECASVKIINDRIYRHKVLDIQYTSYDMHRCQDSVNIRTHSDVMVLADDDLHEAHPYWYARVIGIFHTRVQYNLQVHEVPFLWVRWFGLDTQFRFGHARKRLPRVGFLDGYDPAAFGFLDPSYVLRASHLIPAFAHGRRDDILPPSIARLPEDNDCDWSRYYVSIFVDRDMFSRYVPGIAVGHHSIHIPTGQAEAEADNEDDTEADITTRDDDIGTQLEEEDSQSEELNDSAYQDPDSEWESDDDGSDGSESYDSSQEFVDMDTDTLRAEGYAHL</sequence>
<feature type="compositionally biased region" description="Acidic residues" evidence="1">
    <location>
        <begin position="1161"/>
        <end position="1173"/>
    </location>
</feature>
<proteinExistence type="predicted"/>
<feature type="compositionally biased region" description="Basic and acidic residues" evidence="1">
    <location>
        <begin position="852"/>
        <end position="866"/>
    </location>
</feature>
<dbReference type="EMBL" id="CM032184">
    <property type="protein sequence ID" value="KAG7094352.1"/>
    <property type="molecule type" value="Genomic_DNA"/>
</dbReference>
<feature type="region of interest" description="Disordered" evidence="1">
    <location>
        <begin position="852"/>
        <end position="874"/>
    </location>
</feature>
<evidence type="ECO:0000256" key="1">
    <source>
        <dbReference type="SAM" id="MobiDB-lite"/>
    </source>
</evidence>
<feature type="region of interest" description="Disordered" evidence="1">
    <location>
        <begin position="1"/>
        <end position="127"/>
    </location>
</feature>
<feature type="compositionally biased region" description="Basic and acidic residues" evidence="1">
    <location>
        <begin position="1190"/>
        <end position="1200"/>
    </location>
</feature>
<gene>
    <name evidence="2" type="ORF">E1B28_007952</name>
</gene>
<dbReference type="KEGG" id="more:E1B28_007952"/>
<evidence type="ECO:0000313" key="3">
    <source>
        <dbReference type="Proteomes" id="UP001049176"/>
    </source>
</evidence>
<reference evidence="2" key="1">
    <citation type="journal article" date="2021" name="Genome Biol. Evol.">
        <title>The assembled and annotated genome of the fairy-ring fungus Marasmius oreades.</title>
        <authorList>
            <person name="Hiltunen M."/>
            <person name="Ament-Velasquez S.L."/>
            <person name="Johannesson H."/>
        </authorList>
    </citation>
    <scope>NUCLEOTIDE SEQUENCE</scope>
    <source>
        <strain evidence="2">03SP1</strain>
    </source>
</reference>
<organism evidence="2 3">
    <name type="scientific">Marasmius oreades</name>
    <name type="common">fairy-ring Marasmius</name>
    <dbReference type="NCBI Taxonomy" id="181124"/>
    <lineage>
        <taxon>Eukaryota</taxon>
        <taxon>Fungi</taxon>
        <taxon>Dikarya</taxon>
        <taxon>Basidiomycota</taxon>
        <taxon>Agaricomycotina</taxon>
        <taxon>Agaricomycetes</taxon>
        <taxon>Agaricomycetidae</taxon>
        <taxon>Agaricales</taxon>
        <taxon>Marasmiineae</taxon>
        <taxon>Marasmiaceae</taxon>
        <taxon>Marasmius</taxon>
    </lineage>
</organism>
<dbReference type="AlphaFoldDB" id="A0A9P7UU03"/>